<accession>A0ABW4NRY8</accession>
<name>A0ABW4NRY8_9LACT</name>
<gene>
    <name evidence="1" type="ORF">ACFSBK_07375</name>
</gene>
<evidence type="ECO:0000313" key="2">
    <source>
        <dbReference type="Proteomes" id="UP001597285"/>
    </source>
</evidence>
<dbReference type="RefSeq" id="WP_058918157.1">
    <property type="nucleotide sequence ID" value="NZ_JBHSQC010000025.1"/>
</dbReference>
<dbReference type="Proteomes" id="UP001597285">
    <property type="component" value="Unassembled WGS sequence"/>
</dbReference>
<reference evidence="2" key="1">
    <citation type="journal article" date="2019" name="Int. J. Syst. Evol. Microbiol.">
        <title>The Global Catalogue of Microorganisms (GCM) 10K type strain sequencing project: providing services to taxonomists for standard genome sequencing and annotation.</title>
        <authorList>
            <consortium name="The Broad Institute Genomics Platform"/>
            <consortium name="The Broad Institute Genome Sequencing Center for Infectious Disease"/>
            <person name="Wu L."/>
            <person name="Ma J."/>
        </authorList>
    </citation>
    <scope>NUCLEOTIDE SEQUENCE [LARGE SCALE GENOMIC DNA]</scope>
    <source>
        <strain evidence="2">KCTC 42143</strain>
    </source>
</reference>
<organism evidence="1 2">
    <name type="scientific">Carnobacterium antarcticum</name>
    <dbReference type="NCBI Taxonomy" id="2126436"/>
    <lineage>
        <taxon>Bacteria</taxon>
        <taxon>Bacillati</taxon>
        <taxon>Bacillota</taxon>
        <taxon>Bacilli</taxon>
        <taxon>Lactobacillales</taxon>
        <taxon>Carnobacteriaceae</taxon>
        <taxon>Carnobacterium</taxon>
    </lineage>
</organism>
<dbReference type="EMBL" id="JBHUFF010000013">
    <property type="protein sequence ID" value="MFD1799672.1"/>
    <property type="molecule type" value="Genomic_DNA"/>
</dbReference>
<evidence type="ECO:0000313" key="1">
    <source>
        <dbReference type="EMBL" id="MFD1799672.1"/>
    </source>
</evidence>
<sequence length="65" mass="7452">MVDIEISITDIEPTSDFIEGIANVVSYLRYKNNPTTTEQRIIDTYDDFDSRIDKDIDGKPSLKLL</sequence>
<comment type="caution">
    <text evidence="1">The sequence shown here is derived from an EMBL/GenBank/DDBJ whole genome shotgun (WGS) entry which is preliminary data.</text>
</comment>
<keyword evidence="2" id="KW-1185">Reference proteome</keyword>
<proteinExistence type="predicted"/>
<protein>
    <submittedName>
        <fullName evidence="1">Uncharacterized protein</fullName>
    </submittedName>
</protein>